<dbReference type="GO" id="GO:0016579">
    <property type="term" value="P:protein deubiquitination"/>
    <property type="evidence" value="ECO:0007669"/>
    <property type="project" value="InterPro"/>
</dbReference>
<dbReference type="PANTHER" id="PTHR24006">
    <property type="entry name" value="UBIQUITIN CARBOXYL-TERMINAL HYDROLASE"/>
    <property type="match status" value="1"/>
</dbReference>
<dbReference type="Pfam" id="PF00627">
    <property type="entry name" value="UBA"/>
    <property type="match status" value="1"/>
</dbReference>
<evidence type="ECO:0008006" key="5">
    <source>
        <dbReference type="Google" id="ProtNLM"/>
    </source>
</evidence>
<dbReference type="InterPro" id="IPR001394">
    <property type="entry name" value="Peptidase_C19_UCH"/>
</dbReference>
<proteinExistence type="predicted"/>
<dbReference type="AlphaFoldDB" id="A0AAV7JMA5"/>
<gene>
    <name evidence="3" type="ORF">LOD99_6270</name>
</gene>
<dbReference type="GO" id="GO:0005829">
    <property type="term" value="C:cytosol"/>
    <property type="evidence" value="ECO:0007669"/>
    <property type="project" value="TreeGrafter"/>
</dbReference>
<evidence type="ECO:0000259" key="1">
    <source>
        <dbReference type="PROSITE" id="PS50030"/>
    </source>
</evidence>
<dbReference type="InterPro" id="IPR028889">
    <property type="entry name" value="USP"/>
</dbReference>
<dbReference type="Gene3D" id="1.10.8.10">
    <property type="entry name" value="DNA helicase RuvA subunit, C-terminal domain"/>
    <property type="match status" value="1"/>
</dbReference>
<dbReference type="InterPro" id="IPR018200">
    <property type="entry name" value="USP_CS"/>
</dbReference>
<evidence type="ECO:0000313" key="4">
    <source>
        <dbReference type="Proteomes" id="UP001165289"/>
    </source>
</evidence>
<accession>A0AAV7JMA5</accession>
<feature type="domain" description="UBA" evidence="1">
    <location>
        <begin position="105"/>
        <end position="145"/>
    </location>
</feature>
<dbReference type="Pfam" id="PF00443">
    <property type="entry name" value="UCH"/>
    <property type="match status" value="1"/>
</dbReference>
<dbReference type="InterPro" id="IPR009060">
    <property type="entry name" value="UBA-like_sf"/>
</dbReference>
<dbReference type="SUPFAM" id="SSF54001">
    <property type="entry name" value="Cysteine proteinases"/>
    <property type="match status" value="1"/>
</dbReference>
<dbReference type="InterPro" id="IPR050164">
    <property type="entry name" value="Peptidase_C19"/>
</dbReference>
<reference evidence="3 4" key="1">
    <citation type="journal article" date="2023" name="BMC Biol.">
        <title>The compact genome of the sponge Oopsacas minuta (Hexactinellida) is lacking key metazoan core genes.</title>
        <authorList>
            <person name="Santini S."/>
            <person name="Schenkelaars Q."/>
            <person name="Jourda C."/>
            <person name="Duchesne M."/>
            <person name="Belahbib H."/>
            <person name="Rocher C."/>
            <person name="Selva M."/>
            <person name="Riesgo A."/>
            <person name="Vervoort M."/>
            <person name="Leys S.P."/>
            <person name="Kodjabachian L."/>
            <person name="Le Bivic A."/>
            <person name="Borchiellini C."/>
            <person name="Claverie J.M."/>
            <person name="Renard E."/>
        </authorList>
    </citation>
    <scope>NUCLEOTIDE SEQUENCE [LARGE SCALE GENOMIC DNA]</scope>
    <source>
        <strain evidence="3">SPO-2</strain>
    </source>
</reference>
<dbReference type="GO" id="GO:0005634">
    <property type="term" value="C:nucleus"/>
    <property type="evidence" value="ECO:0007669"/>
    <property type="project" value="TreeGrafter"/>
</dbReference>
<dbReference type="EMBL" id="JAKMXF010000315">
    <property type="protein sequence ID" value="KAI6650055.1"/>
    <property type="molecule type" value="Genomic_DNA"/>
</dbReference>
<dbReference type="PROSITE" id="PS00973">
    <property type="entry name" value="USP_2"/>
    <property type="match status" value="1"/>
</dbReference>
<dbReference type="GO" id="GO:0004843">
    <property type="term" value="F:cysteine-type deubiquitinase activity"/>
    <property type="evidence" value="ECO:0007669"/>
    <property type="project" value="InterPro"/>
</dbReference>
<organism evidence="3 4">
    <name type="scientific">Oopsacas minuta</name>
    <dbReference type="NCBI Taxonomy" id="111878"/>
    <lineage>
        <taxon>Eukaryota</taxon>
        <taxon>Metazoa</taxon>
        <taxon>Porifera</taxon>
        <taxon>Hexactinellida</taxon>
        <taxon>Hexasterophora</taxon>
        <taxon>Lyssacinosida</taxon>
        <taxon>Leucopsacidae</taxon>
        <taxon>Oopsacas</taxon>
    </lineage>
</organism>
<dbReference type="SMART" id="SM00165">
    <property type="entry name" value="UBA"/>
    <property type="match status" value="2"/>
</dbReference>
<comment type="caution">
    <text evidence="3">The sequence shown here is derived from an EMBL/GenBank/DDBJ whole genome shotgun (WGS) entry which is preliminary data.</text>
</comment>
<dbReference type="PROSITE" id="PS50235">
    <property type="entry name" value="USP_3"/>
    <property type="match status" value="1"/>
</dbReference>
<dbReference type="PROSITE" id="PS50030">
    <property type="entry name" value="UBA"/>
    <property type="match status" value="2"/>
</dbReference>
<dbReference type="Proteomes" id="UP001165289">
    <property type="component" value="Unassembled WGS sequence"/>
</dbReference>
<feature type="domain" description="USP" evidence="2">
    <location>
        <begin position="1"/>
        <end position="274"/>
    </location>
</feature>
<evidence type="ECO:0000259" key="2">
    <source>
        <dbReference type="PROSITE" id="PS50235"/>
    </source>
</evidence>
<dbReference type="Gene3D" id="3.90.70.10">
    <property type="entry name" value="Cysteine proteinases"/>
    <property type="match status" value="1"/>
</dbReference>
<protein>
    <recommendedName>
        <fullName evidence="5">Ubiquitinyl hydrolase 1</fullName>
    </recommendedName>
</protein>
<evidence type="ECO:0000313" key="3">
    <source>
        <dbReference type="EMBL" id="KAI6650055.1"/>
    </source>
</evidence>
<dbReference type="SUPFAM" id="SSF46934">
    <property type="entry name" value="UBA-like"/>
    <property type="match status" value="1"/>
</dbReference>
<sequence length="278" mass="31504">MPTEILPKPQVSISECLDCFQTPHIISDFLSPVNHKYGNASKTSTFSTFPEYLFIHFGKFYLGDDWMPKKLDIEILGTENVLDIEFLRSPNIITKETIMPSDVSDVNLEILTKLLEVGCDETLSRKALSMFKNDFESALSWVLNPESSFKIEEEPENSLIESLVDFGFTHAQSVYALRKTGNNVERAVDYLFSHTEEVSSMLSSDNLPKIDIADGTGHYTLVSIISHIGSSSMSGHYVAHILKEGKWVLFNDDKVTESKSPPFKLGYLYLYKRYCDKK</sequence>
<dbReference type="PANTHER" id="PTHR24006:SF664">
    <property type="entry name" value="UBIQUITIN CARBOXYL-TERMINAL HYDROLASE"/>
    <property type="match status" value="1"/>
</dbReference>
<name>A0AAV7JMA5_9METZ</name>
<keyword evidence="4" id="KW-1185">Reference proteome</keyword>
<dbReference type="InterPro" id="IPR038765">
    <property type="entry name" value="Papain-like_cys_pep_sf"/>
</dbReference>
<feature type="domain" description="UBA" evidence="1">
    <location>
        <begin position="150"/>
        <end position="194"/>
    </location>
</feature>
<dbReference type="InterPro" id="IPR015940">
    <property type="entry name" value="UBA"/>
</dbReference>